<dbReference type="Pfam" id="PF17919">
    <property type="entry name" value="RT_RNaseH_2"/>
    <property type="match status" value="1"/>
</dbReference>
<protein>
    <recommendedName>
        <fullName evidence="2">Reverse transcriptase/retrotransposon-derived protein RNase H-like domain-containing protein</fullName>
    </recommendedName>
</protein>
<sequence length="124" mass="13385">MSSGRRGPYPYAVIPQQTGTLAGNTDDSQGESENMDVSVVAAVILQTHASNGALGTVLSQEVNRVTCPVAYGSQKLKPQERRARTMDCNPWSTDCFLRMMGMAQAPKLMQRSSQPLPLTRLASA</sequence>
<evidence type="ECO:0000313" key="3">
    <source>
        <dbReference type="EMBL" id="KYO26313.1"/>
    </source>
</evidence>
<feature type="region of interest" description="Disordered" evidence="1">
    <location>
        <begin position="1"/>
        <end position="33"/>
    </location>
</feature>
<evidence type="ECO:0000313" key="4">
    <source>
        <dbReference type="Proteomes" id="UP000050525"/>
    </source>
</evidence>
<dbReference type="EMBL" id="AKHW03005570">
    <property type="protein sequence ID" value="KYO26313.1"/>
    <property type="molecule type" value="Genomic_DNA"/>
</dbReference>
<dbReference type="Proteomes" id="UP000050525">
    <property type="component" value="Unassembled WGS sequence"/>
</dbReference>
<dbReference type="InterPro" id="IPR041577">
    <property type="entry name" value="RT_RNaseH_2"/>
</dbReference>
<feature type="domain" description="Reverse transcriptase/retrotransposon-derived protein RNase H-like" evidence="2">
    <location>
        <begin position="43"/>
        <end position="87"/>
    </location>
</feature>
<comment type="caution">
    <text evidence="3">The sequence shown here is derived from an EMBL/GenBank/DDBJ whole genome shotgun (WGS) entry which is preliminary data.</text>
</comment>
<reference evidence="3 4" key="1">
    <citation type="journal article" date="2012" name="Genome Biol.">
        <title>Sequencing three crocodilian genomes to illuminate the evolution of archosaurs and amniotes.</title>
        <authorList>
            <person name="St John J.A."/>
            <person name="Braun E.L."/>
            <person name="Isberg S.R."/>
            <person name="Miles L.G."/>
            <person name="Chong A.Y."/>
            <person name="Gongora J."/>
            <person name="Dalzell P."/>
            <person name="Moran C."/>
            <person name="Bed'hom B."/>
            <person name="Abzhanov A."/>
            <person name="Burgess S.C."/>
            <person name="Cooksey A.M."/>
            <person name="Castoe T.A."/>
            <person name="Crawford N.G."/>
            <person name="Densmore L.D."/>
            <person name="Drew J.C."/>
            <person name="Edwards S.V."/>
            <person name="Faircloth B.C."/>
            <person name="Fujita M.K."/>
            <person name="Greenwold M.J."/>
            <person name="Hoffmann F.G."/>
            <person name="Howard J.M."/>
            <person name="Iguchi T."/>
            <person name="Janes D.E."/>
            <person name="Khan S.Y."/>
            <person name="Kohno S."/>
            <person name="de Koning A.J."/>
            <person name="Lance S.L."/>
            <person name="McCarthy F.M."/>
            <person name="McCormack J.E."/>
            <person name="Merchant M.E."/>
            <person name="Peterson D.G."/>
            <person name="Pollock D.D."/>
            <person name="Pourmand N."/>
            <person name="Raney B.J."/>
            <person name="Roessler K.A."/>
            <person name="Sanford J.R."/>
            <person name="Sawyer R.H."/>
            <person name="Schmidt C.J."/>
            <person name="Triplett E.W."/>
            <person name="Tuberville T.D."/>
            <person name="Venegas-Anaya M."/>
            <person name="Howard J.T."/>
            <person name="Jarvis E.D."/>
            <person name="Guillette L.J.Jr."/>
            <person name="Glenn T.C."/>
            <person name="Green R.E."/>
            <person name="Ray D.A."/>
        </authorList>
    </citation>
    <scope>NUCLEOTIDE SEQUENCE [LARGE SCALE GENOMIC DNA]</scope>
    <source>
        <strain evidence="3">KSC_2009_1</strain>
    </source>
</reference>
<name>A0A151MPB2_ALLMI</name>
<proteinExistence type="predicted"/>
<accession>A0A151MPB2</accession>
<dbReference type="Gene3D" id="3.10.20.370">
    <property type="match status" value="1"/>
</dbReference>
<organism evidence="3 4">
    <name type="scientific">Alligator mississippiensis</name>
    <name type="common">American alligator</name>
    <dbReference type="NCBI Taxonomy" id="8496"/>
    <lineage>
        <taxon>Eukaryota</taxon>
        <taxon>Metazoa</taxon>
        <taxon>Chordata</taxon>
        <taxon>Craniata</taxon>
        <taxon>Vertebrata</taxon>
        <taxon>Euteleostomi</taxon>
        <taxon>Archelosauria</taxon>
        <taxon>Archosauria</taxon>
        <taxon>Crocodylia</taxon>
        <taxon>Alligatoridae</taxon>
        <taxon>Alligatorinae</taxon>
        <taxon>Alligator</taxon>
    </lineage>
</organism>
<dbReference type="InterPro" id="IPR043502">
    <property type="entry name" value="DNA/RNA_pol_sf"/>
</dbReference>
<evidence type="ECO:0000259" key="2">
    <source>
        <dbReference type="Pfam" id="PF17919"/>
    </source>
</evidence>
<feature type="compositionally biased region" description="Polar residues" evidence="1">
    <location>
        <begin position="15"/>
        <end position="27"/>
    </location>
</feature>
<keyword evidence="4" id="KW-1185">Reference proteome</keyword>
<dbReference type="SUPFAM" id="SSF56672">
    <property type="entry name" value="DNA/RNA polymerases"/>
    <property type="match status" value="1"/>
</dbReference>
<dbReference type="AlphaFoldDB" id="A0A151MPB2"/>
<gene>
    <name evidence="3" type="ORF">Y1Q_0019048</name>
</gene>
<evidence type="ECO:0000256" key="1">
    <source>
        <dbReference type="SAM" id="MobiDB-lite"/>
    </source>
</evidence>